<name>A0A166A7C2_9AGAM</name>
<evidence type="ECO:0000313" key="2">
    <source>
        <dbReference type="Proteomes" id="UP000076532"/>
    </source>
</evidence>
<dbReference type="Proteomes" id="UP000076532">
    <property type="component" value="Unassembled WGS sequence"/>
</dbReference>
<organism evidence="1 2">
    <name type="scientific">Athelia psychrophila</name>
    <dbReference type="NCBI Taxonomy" id="1759441"/>
    <lineage>
        <taxon>Eukaryota</taxon>
        <taxon>Fungi</taxon>
        <taxon>Dikarya</taxon>
        <taxon>Basidiomycota</taxon>
        <taxon>Agaricomycotina</taxon>
        <taxon>Agaricomycetes</taxon>
        <taxon>Agaricomycetidae</taxon>
        <taxon>Atheliales</taxon>
        <taxon>Atheliaceae</taxon>
        <taxon>Athelia</taxon>
    </lineage>
</organism>
<evidence type="ECO:0000313" key="1">
    <source>
        <dbReference type="EMBL" id="KZP11321.1"/>
    </source>
</evidence>
<gene>
    <name evidence="1" type="ORF">FIBSPDRAFT_871382</name>
</gene>
<feature type="non-terminal residue" evidence="1">
    <location>
        <position position="65"/>
    </location>
</feature>
<keyword evidence="2" id="KW-1185">Reference proteome</keyword>
<reference evidence="1 2" key="1">
    <citation type="journal article" date="2016" name="Mol. Biol. Evol.">
        <title>Comparative Genomics of Early-Diverging Mushroom-Forming Fungi Provides Insights into the Origins of Lignocellulose Decay Capabilities.</title>
        <authorList>
            <person name="Nagy L.G."/>
            <person name="Riley R."/>
            <person name="Tritt A."/>
            <person name="Adam C."/>
            <person name="Daum C."/>
            <person name="Floudas D."/>
            <person name="Sun H."/>
            <person name="Yadav J.S."/>
            <person name="Pangilinan J."/>
            <person name="Larsson K.H."/>
            <person name="Matsuura K."/>
            <person name="Barry K."/>
            <person name="Labutti K."/>
            <person name="Kuo R."/>
            <person name="Ohm R.A."/>
            <person name="Bhattacharya S.S."/>
            <person name="Shirouzu T."/>
            <person name="Yoshinaga Y."/>
            <person name="Martin F.M."/>
            <person name="Grigoriev I.V."/>
            <person name="Hibbett D.S."/>
        </authorList>
    </citation>
    <scope>NUCLEOTIDE SEQUENCE [LARGE SCALE GENOMIC DNA]</scope>
    <source>
        <strain evidence="1 2">CBS 109695</strain>
    </source>
</reference>
<proteinExistence type="predicted"/>
<protein>
    <submittedName>
        <fullName evidence="1">Uncharacterized protein</fullName>
    </submittedName>
</protein>
<dbReference type="EMBL" id="KV417664">
    <property type="protein sequence ID" value="KZP11321.1"/>
    <property type="molecule type" value="Genomic_DNA"/>
</dbReference>
<accession>A0A166A7C2</accession>
<sequence length="65" mass="6827">MASSAAQGEARRRVQKKNAFGAGLLWEPRTCRLHDGEEGGAVETNDKALILNQLAIGSCAEGGKS</sequence>
<dbReference type="AlphaFoldDB" id="A0A166A7C2"/>